<evidence type="ECO:0008006" key="3">
    <source>
        <dbReference type="Google" id="ProtNLM"/>
    </source>
</evidence>
<evidence type="ECO:0000313" key="2">
    <source>
        <dbReference type="Proteomes" id="UP001597438"/>
    </source>
</evidence>
<organism evidence="1 2">
    <name type="scientific">Christiangramia antarctica</name>
    <dbReference type="NCBI Taxonomy" id="2058158"/>
    <lineage>
        <taxon>Bacteria</taxon>
        <taxon>Pseudomonadati</taxon>
        <taxon>Bacteroidota</taxon>
        <taxon>Flavobacteriia</taxon>
        <taxon>Flavobacteriales</taxon>
        <taxon>Flavobacteriaceae</taxon>
        <taxon>Christiangramia</taxon>
    </lineage>
</organism>
<evidence type="ECO:0000313" key="1">
    <source>
        <dbReference type="EMBL" id="MFD2831721.1"/>
    </source>
</evidence>
<proteinExistence type="predicted"/>
<gene>
    <name evidence="1" type="ORF">ACFSYS_00385</name>
</gene>
<accession>A0ABW5WY25</accession>
<dbReference type="Proteomes" id="UP001597438">
    <property type="component" value="Unassembled WGS sequence"/>
</dbReference>
<reference evidence="2" key="1">
    <citation type="journal article" date="2019" name="Int. J. Syst. Evol. Microbiol.">
        <title>The Global Catalogue of Microorganisms (GCM) 10K type strain sequencing project: providing services to taxonomists for standard genome sequencing and annotation.</title>
        <authorList>
            <consortium name="The Broad Institute Genomics Platform"/>
            <consortium name="The Broad Institute Genome Sequencing Center for Infectious Disease"/>
            <person name="Wu L."/>
            <person name="Ma J."/>
        </authorList>
    </citation>
    <scope>NUCLEOTIDE SEQUENCE [LARGE SCALE GENOMIC DNA]</scope>
    <source>
        <strain evidence="2">KCTC 52925</strain>
    </source>
</reference>
<comment type="caution">
    <text evidence="1">The sequence shown here is derived from an EMBL/GenBank/DDBJ whole genome shotgun (WGS) entry which is preliminary data.</text>
</comment>
<sequence length="189" mass="21361">MKKILALLLISIITHSVTSQEETDKSEIKDNEYGRNELSINAFNLVAFGIVDITYERIINANSTWAVEGFLYLKNEEYADGAYYKDLSLTGKYKHFFSSKYARGFYVHGFGMLSSGNYNYNYYYDYDTGIETRDSDDYTDFAIGFGLGGKFVSSGGFLLDVSAGIGRNLLHDNSPEIVGQFMVNLGYRF</sequence>
<protein>
    <recommendedName>
        <fullName evidence="3">DUF3575 domain-containing protein</fullName>
    </recommendedName>
</protein>
<dbReference type="RefSeq" id="WP_251741500.1">
    <property type="nucleotide sequence ID" value="NZ_JBHUOJ010000001.1"/>
</dbReference>
<name>A0ABW5WY25_9FLAO</name>
<keyword evidence="2" id="KW-1185">Reference proteome</keyword>
<dbReference type="EMBL" id="JBHUOJ010000001">
    <property type="protein sequence ID" value="MFD2831721.1"/>
    <property type="molecule type" value="Genomic_DNA"/>
</dbReference>